<dbReference type="EMBL" id="PTIX01000025">
    <property type="protein sequence ID" value="PPK63674.1"/>
    <property type="molecule type" value="Genomic_DNA"/>
</dbReference>
<reference evidence="2 3" key="1">
    <citation type="submission" date="2018-02" db="EMBL/GenBank/DDBJ databases">
        <title>Genomic Encyclopedia of Archaeal and Bacterial Type Strains, Phase II (KMG-II): from individual species to whole genera.</title>
        <authorList>
            <person name="Goeker M."/>
        </authorList>
    </citation>
    <scope>NUCLEOTIDE SEQUENCE [LARGE SCALE GENOMIC DNA]</scope>
    <source>
        <strain evidence="2 3">YU 961-1</strain>
    </source>
</reference>
<dbReference type="InterPro" id="IPR035992">
    <property type="entry name" value="Ricin_B-like_lectins"/>
</dbReference>
<dbReference type="Proteomes" id="UP000239203">
    <property type="component" value="Unassembled WGS sequence"/>
</dbReference>
<gene>
    <name evidence="2" type="ORF">CLV40_1259</name>
</gene>
<dbReference type="AlphaFoldDB" id="A0A2S6GEM4"/>
<dbReference type="InterPro" id="IPR036195">
    <property type="entry name" value="AbfB_ABD_sf"/>
</dbReference>
<dbReference type="Gene3D" id="2.80.10.50">
    <property type="match status" value="2"/>
</dbReference>
<organism evidence="2 3">
    <name type="scientific">Actinokineospora auranticolor</name>
    <dbReference type="NCBI Taxonomy" id="155976"/>
    <lineage>
        <taxon>Bacteria</taxon>
        <taxon>Bacillati</taxon>
        <taxon>Actinomycetota</taxon>
        <taxon>Actinomycetes</taxon>
        <taxon>Pseudonocardiales</taxon>
        <taxon>Pseudonocardiaceae</taxon>
        <taxon>Actinokineospora</taxon>
    </lineage>
</organism>
<dbReference type="Pfam" id="PF05270">
    <property type="entry name" value="AbfB"/>
    <property type="match status" value="1"/>
</dbReference>
<accession>A0A2S6GEM4</accession>
<sequence length="944" mass="102542">MVAGPDLLVLTDRNFVGALYYAADDLDKPHPLEPEHQTLKEAAIGALAADGEDTSTQFIKVGIFAASTEDRKTVTERRQRQEEERTVKSKAAAAISVPIDNTVLAKSTYDFIVYLDLKADSHKDTAVKEAARAALPGTAEAQWNFLVVGIHDEHRKDLDRLIQEDTAWTEAEKAAELARQAKANAAWHALGLGSDQSQNLINLTDQDFVIEVWNRAPRDTEVYGSAEAAVRSRNPAEWKKFIDTGAKDAHLRDIEIMLDKRDREVIRQITELRTRAAGSLVHPDLVTAADTALAAGPADREKFLRVGQYERQAQSLRIEVQNGDEYYLADTNGDVTAAPWTPGEHPELAWKVEPGLSNPECYSFQSVLRPNNYLRWRSGASAAAGSPPARRVLARVDPSDGTTAFKTDATWCVRGDANTIALRPARDVSGKYLFVTGAYDSEANNTAPRVHAEPPKPLLPMDRRYAAEPVLRANLGAPIGDAVLDAGNLGYKPYAKGRLYLNSDDLGSYRRTAVHVVYSGPLLDKLLSRGGPKAVGGAMVDQAPAADGLGQILRFERTSGQHNYIVWSPQTGAREVYGLVGLTWMRSGGEIGPYGYPRTDETGYGDAGVRYSRFTAGSIYWVPAQSAIRQVKGEVHRKFATMGFEAGMGTPTGDEVGFGTDGARTQRFSSGSVYLTQRNGTVALNGEIHQKFATLNYESGPFGYPVSDVLTTSDGVGRYANFAANNGVIYWHPNTGAHTVGAPVAQKWRDLGAERSWLGYPTTDHSALPKGTRVEFQNGRIDSSNDGGASTTAYRTTTVTQSAIEIKGVQSDRCVQVAGVGEDPLRDGAGTELWQCVAGPKQVWDVVSLGNNRYALKNHHSHKCMDLYAGSVANSVAIIQNTCDGRTAQQWEFTTTADSTLAVRNVFSAKVIEAQNGGTDNAVPVTQVADSSLAWQRWTIVPIG</sequence>
<dbReference type="Pfam" id="PF14200">
    <property type="entry name" value="RicinB_lectin_2"/>
    <property type="match status" value="2"/>
</dbReference>
<keyword evidence="3" id="KW-1185">Reference proteome</keyword>
<dbReference type="SMART" id="SM00458">
    <property type="entry name" value="RICIN"/>
    <property type="match status" value="1"/>
</dbReference>
<proteinExistence type="predicted"/>
<feature type="domain" description="Ricin B lectin" evidence="1">
    <location>
        <begin position="802"/>
        <end position="941"/>
    </location>
</feature>
<evidence type="ECO:0000313" key="3">
    <source>
        <dbReference type="Proteomes" id="UP000239203"/>
    </source>
</evidence>
<comment type="caution">
    <text evidence="2">The sequence shown here is derived from an EMBL/GenBank/DDBJ whole genome shotgun (WGS) entry which is preliminary data.</text>
</comment>
<dbReference type="InterPro" id="IPR000772">
    <property type="entry name" value="Ricin_B_lectin"/>
</dbReference>
<dbReference type="GO" id="GO:0046373">
    <property type="term" value="P:L-arabinose metabolic process"/>
    <property type="evidence" value="ECO:0007669"/>
    <property type="project" value="InterPro"/>
</dbReference>
<evidence type="ECO:0000259" key="1">
    <source>
        <dbReference type="SMART" id="SM00458"/>
    </source>
</evidence>
<protein>
    <submittedName>
        <fullName evidence="2">LGFP repeat-containing protein</fullName>
    </submittedName>
</protein>
<dbReference type="Pfam" id="PF08310">
    <property type="entry name" value="LGFP"/>
    <property type="match status" value="4"/>
</dbReference>
<dbReference type="RefSeq" id="WP_374066477.1">
    <property type="nucleotide sequence ID" value="NZ_CP154825.1"/>
</dbReference>
<dbReference type="CDD" id="cd00161">
    <property type="entry name" value="beta-trefoil_Ricin-like"/>
    <property type="match status" value="1"/>
</dbReference>
<name>A0A2S6GEM4_9PSEU</name>
<dbReference type="SUPFAM" id="SSF110221">
    <property type="entry name" value="AbfB domain"/>
    <property type="match status" value="1"/>
</dbReference>
<dbReference type="InterPro" id="IPR007934">
    <property type="entry name" value="AbfB_ABD"/>
</dbReference>
<dbReference type="PROSITE" id="PS50231">
    <property type="entry name" value="RICIN_B_LECTIN"/>
    <property type="match status" value="1"/>
</dbReference>
<evidence type="ECO:0000313" key="2">
    <source>
        <dbReference type="EMBL" id="PPK63674.1"/>
    </source>
</evidence>
<dbReference type="GO" id="GO:0046556">
    <property type="term" value="F:alpha-L-arabinofuranosidase activity"/>
    <property type="evidence" value="ECO:0007669"/>
    <property type="project" value="InterPro"/>
</dbReference>
<dbReference type="InterPro" id="IPR013207">
    <property type="entry name" value="LGFP"/>
</dbReference>
<dbReference type="SUPFAM" id="SSF50370">
    <property type="entry name" value="Ricin B-like lectins"/>
    <property type="match status" value="1"/>
</dbReference>